<proteinExistence type="inferred from homology"/>
<dbReference type="GO" id="GO:0016747">
    <property type="term" value="F:acyltransferase activity, transferring groups other than amino-acyl groups"/>
    <property type="evidence" value="ECO:0007669"/>
    <property type="project" value="InterPro"/>
</dbReference>
<dbReference type="PANTHER" id="PTHR43792:SF8">
    <property type="entry name" value="[RIBOSOMAL PROTEIN US5]-ALANINE N-ACETYLTRANSFERASE"/>
    <property type="match status" value="1"/>
</dbReference>
<dbReference type="Gene3D" id="3.40.630.30">
    <property type="match status" value="1"/>
</dbReference>
<name>A0A644W558_9ZZZZ</name>
<dbReference type="Pfam" id="PF13302">
    <property type="entry name" value="Acetyltransf_3"/>
    <property type="match status" value="1"/>
</dbReference>
<evidence type="ECO:0000256" key="3">
    <source>
        <dbReference type="ARBA" id="ARBA00038502"/>
    </source>
</evidence>
<keyword evidence="2" id="KW-0012">Acyltransferase</keyword>
<accession>A0A644W558</accession>
<keyword evidence="1" id="KW-0808">Transferase</keyword>
<dbReference type="SUPFAM" id="SSF55729">
    <property type="entry name" value="Acyl-CoA N-acyltransferases (Nat)"/>
    <property type="match status" value="1"/>
</dbReference>
<evidence type="ECO:0000256" key="1">
    <source>
        <dbReference type="ARBA" id="ARBA00022679"/>
    </source>
</evidence>
<gene>
    <name evidence="5" type="ORF">SDC9_45116</name>
</gene>
<protein>
    <recommendedName>
        <fullName evidence="4">N-acetyltransferase domain-containing protein</fullName>
    </recommendedName>
</protein>
<feature type="domain" description="N-acetyltransferase" evidence="4">
    <location>
        <begin position="3"/>
        <end position="159"/>
    </location>
</feature>
<organism evidence="5">
    <name type="scientific">bioreactor metagenome</name>
    <dbReference type="NCBI Taxonomy" id="1076179"/>
    <lineage>
        <taxon>unclassified sequences</taxon>
        <taxon>metagenomes</taxon>
        <taxon>ecological metagenomes</taxon>
    </lineage>
</organism>
<dbReference type="PANTHER" id="PTHR43792">
    <property type="entry name" value="GNAT FAMILY, PUTATIVE (AFU_ORTHOLOGUE AFUA_3G00765)-RELATED-RELATED"/>
    <property type="match status" value="1"/>
</dbReference>
<dbReference type="EMBL" id="VSSQ01000635">
    <property type="protein sequence ID" value="MPL98904.1"/>
    <property type="molecule type" value="Genomic_DNA"/>
</dbReference>
<comment type="similarity">
    <text evidence="3">Belongs to the acetyltransferase family. RimJ subfamily.</text>
</comment>
<dbReference type="InterPro" id="IPR016181">
    <property type="entry name" value="Acyl_CoA_acyltransferase"/>
</dbReference>
<evidence type="ECO:0000256" key="2">
    <source>
        <dbReference type="ARBA" id="ARBA00023315"/>
    </source>
</evidence>
<dbReference type="AlphaFoldDB" id="A0A644W558"/>
<dbReference type="InterPro" id="IPR000182">
    <property type="entry name" value="GNAT_dom"/>
</dbReference>
<dbReference type="PROSITE" id="PS51186">
    <property type="entry name" value="GNAT"/>
    <property type="match status" value="1"/>
</dbReference>
<reference evidence="5" key="1">
    <citation type="submission" date="2019-08" db="EMBL/GenBank/DDBJ databases">
        <authorList>
            <person name="Kucharzyk K."/>
            <person name="Murdoch R.W."/>
            <person name="Higgins S."/>
            <person name="Loffler F."/>
        </authorList>
    </citation>
    <scope>NUCLEOTIDE SEQUENCE</scope>
</reference>
<evidence type="ECO:0000259" key="4">
    <source>
        <dbReference type="PROSITE" id="PS51186"/>
    </source>
</evidence>
<sequence length="168" mass="19329">MNFILREWKIEDAASVAKYANNKKIADNLRDAFPYPYTLSNAKDYISFCINSDKNTNILRAISIDGIAVGSIGVFRKDDVYRKSAELGYWLAEEFWNKGIITRAIKQITDIAFNELDVVRIFAEPYFNNIGSRRVLEKSGFELEGILKKSVYKNNLYIDSCIYSIIKK</sequence>
<evidence type="ECO:0000313" key="5">
    <source>
        <dbReference type="EMBL" id="MPL98904.1"/>
    </source>
</evidence>
<comment type="caution">
    <text evidence="5">The sequence shown here is derived from an EMBL/GenBank/DDBJ whole genome shotgun (WGS) entry which is preliminary data.</text>
</comment>
<dbReference type="InterPro" id="IPR051531">
    <property type="entry name" value="N-acetyltransferase"/>
</dbReference>